<dbReference type="CDD" id="cd06261">
    <property type="entry name" value="TM_PBP2"/>
    <property type="match status" value="1"/>
</dbReference>
<evidence type="ECO:0000313" key="10">
    <source>
        <dbReference type="EMBL" id="NYE69241.1"/>
    </source>
</evidence>
<keyword evidence="6 7" id="KW-0472">Membrane</keyword>
<evidence type="ECO:0000256" key="7">
    <source>
        <dbReference type="RuleBase" id="RU363032"/>
    </source>
</evidence>
<evidence type="ECO:0000256" key="6">
    <source>
        <dbReference type="ARBA" id="ARBA00023136"/>
    </source>
</evidence>
<keyword evidence="4 7" id="KW-0812">Transmembrane</keyword>
<evidence type="ECO:0000256" key="5">
    <source>
        <dbReference type="ARBA" id="ARBA00022989"/>
    </source>
</evidence>
<dbReference type="Gene3D" id="1.10.3720.10">
    <property type="entry name" value="MetI-like"/>
    <property type="match status" value="1"/>
</dbReference>
<evidence type="ECO:0000256" key="3">
    <source>
        <dbReference type="ARBA" id="ARBA00022475"/>
    </source>
</evidence>
<dbReference type="EMBL" id="JACCBU010000001">
    <property type="protein sequence ID" value="NYE69241.1"/>
    <property type="molecule type" value="Genomic_DNA"/>
</dbReference>
<dbReference type="InterPro" id="IPR050809">
    <property type="entry name" value="UgpAE/MalFG_permease"/>
</dbReference>
<keyword evidence="11" id="KW-1185">Reference proteome</keyword>
<keyword evidence="5 7" id="KW-1133">Transmembrane helix</keyword>
<evidence type="ECO:0000313" key="11">
    <source>
        <dbReference type="Proteomes" id="UP000569914"/>
    </source>
</evidence>
<evidence type="ECO:0000256" key="1">
    <source>
        <dbReference type="ARBA" id="ARBA00004651"/>
    </source>
</evidence>
<organism evidence="10 11">
    <name type="scientific">Microlunatus parietis</name>
    <dbReference type="NCBI Taxonomy" id="682979"/>
    <lineage>
        <taxon>Bacteria</taxon>
        <taxon>Bacillati</taxon>
        <taxon>Actinomycetota</taxon>
        <taxon>Actinomycetes</taxon>
        <taxon>Propionibacteriales</taxon>
        <taxon>Propionibacteriaceae</taxon>
        <taxon>Microlunatus</taxon>
    </lineage>
</organism>
<dbReference type="GO" id="GO:0055085">
    <property type="term" value="P:transmembrane transport"/>
    <property type="evidence" value="ECO:0007669"/>
    <property type="project" value="InterPro"/>
</dbReference>
<dbReference type="Proteomes" id="UP000569914">
    <property type="component" value="Unassembled WGS sequence"/>
</dbReference>
<evidence type="ECO:0000256" key="2">
    <source>
        <dbReference type="ARBA" id="ARBA00022448"/>
    </source>
</evidence>
<proteinExistence type="inferred from homology"/>
<comment type="subcellular location">
    <subcellularLocation>
        <location evidence="1 7">Cell membrane</location>
        <topology evidence="1 7">Multi-pass membrane protein</topology>
    </subcellularLocation>
</comment>
<feature type="domain" description="ABC transmembrane type-1" evidence="9">
    <location>
        <begin position="94"/>
        <end position="309"/>
    </location>
</feature>
<dbReference type="PROSITE" id="PS50928">
    <property type="entry name" value="ABC_TM1"/>
    <property type="match status" value="1"/>
</dbReference>
<feature type="region of interest" description="Disordered" evidence="8">
    <location>
        <begin position="1"/>
        <end position="21"/>
    </location>
</feature>
<feature type="compositionally biased region" description="Low complexity" evidence="8">
    <location>
        <begin position="1"/>
        <end position="12"/>
    </location>
</feature>
<feature type="transmembrane region" description="Helical" evidence="7">
    <location>
        <begin position="134"/>
        <end position="154"/>
    </location>
</feature>
<dbReference type="InterPro" id="IPR000515">
    <property type="entry name" value="MetI-like"/>
</dbReference>
<dbReference type="Pfam" id="PF00528">
    <property type="entry name" value="BPD_transp_1"/>
    <property type="match status" value="1"/>
</dbReference>
<protein>
    <submittedName>
        <fullName evidence="10">ABC-type polysaccharide transport system permease subunit</fullName>
    </submittedName>
</protein>
<feature type="transmembrane region" description="Helical" evidence="7">
    <location>
        <begin position="190"/>
        <end position="208"/>
    </location>
</feature>
<comment type="similarity">
    <text evidence="7">Belongs to the binding-protein-dependent transport system permease family.</text>
</comment>
<evidence type="ECO:0000259" key="9">
    <source>
        <dbReference type="PROSITE" id="PS50928"/>
    </source>
</evidence>
<sequence>MTATTTPTTRPAAEPERTEKPKTKLSLRLRRSWQLYVLLIPPTIYALIFLWWPLYGLQMAFKNFSVVKGIEGSPWVGFKYIEQFVTSYQFWPILSNTLILNFYQLIALFPLPVILALLVNTVRSVKYQRVVQMITYAPHFISTVVVVGIIIMLFDPSGGVINQAIATFGGQPVDFLSSGAFRHTYVWSDAWQTLGFSAIIYLAALTGVDPQLHEAAKVDGANLLRRIWHIDLPAVVPVMITLLILNMGNMLNTGFEKVLLMQNPLNQSVSEVIDTYSYRIGFATIPQFSYATAIGLFKSVIGVILLVVANWLARRVAKQSLF</sequence>
<keyword evidence="2 7" id="KW-0813">Transport</keyword>
<gene>
    <name evidence="10" type="ORF">BKA15_000570</name>
</gene>
<reference evidence="10 11" key="1">
    <citation type="submission" date="2020-07" db="EMBL/GenBank/DDBJ databases">
        <title>Sequencing the genomes of 1000 actinobacteria strains.</title>
        <authorList>
            <person name="Klenk H.-P."/>
        </authorList>
    </citation>
    <scope>NUCLEOTIDE SEQUENCE [LARGE SCALE GENOMIC DNA]</scope>
    <source>
        <strain evidence="10 11">DSM 22083</strain>
    </source>
</reference>
<dbReference type="SUPFAM" id="SSF161098">
    <property type="entry name" value="MetI-like"/>
    <property type="match status" value="1"/>
</dbReference>
<dbReference type="AlphaFoldDB" id="A0A7Y9LAX8"/>
<evidence type="ECO:0000256" key="8">
    <source>
        <dbReference type="SAM" id="MobiDB-lite"/>
    </source>
</evidence>
<feature type="transmembrane region" description="Helical" evidence="7">
    <location>
        <begin position="228"/>
        <end position="251"/>
    </location>
</feature>
<dbReference type="InterPro" id="IPR035906">
    <property type="entry name" value="MetI-like_sf"/>
</dbReference>
<keyword evidence="3" id="KW-1003">Cell membrane</keyword>
<dbReference type="PANTHER" id="PTHR43227">
    <property type="entry name" value="BLL4140 PROTEIN"/>
    <property type="match status" value="1"/>
</dbReference>
<evidence type="ECO:0000256" key="4">
    <source>
        <dbReference type="ARBA" id="ARBA00022692"/>
    </source>
</evidence>
<name>A0A7Y9LAX8_9ACTN</name>
<dbReference type="PANTHER" id="PTHR43227:SF11">
    <property type="entry name" value="BLL4140 PROTEIN"/>
    <property type="match status" value="1"/>
</dbReference>
<feature type="transmembrane region" description="Helical" evidence="7">
    <location>
        <begin position="288"/>
        <end position="313"/>
    </location>
</feature>
<dbReference type="RefSeq" id="WP_179747993.1">
    <property type="nucleotide sequence ID" value="NZ_JACCBU010000001.1"/>
</dbReference>
<comment type="caution">
    <text evidence="10">The sequence shown here is derived from an EMBL/GenBank/DDBJ whole genome shotgun (WGS) entry which is preliminary data.</text>
</comment>
<feature type="transmembrane region" description="Helical" evidence="7">
    <location>
        <begin position="33"/>
        <end position="54"/>
    </location>
</feature>
<accession>A0A7Y9LAX8</accession>
<feature type="transmembrane region" description="Helical" evidence="7">
    <location>
        <begin position="102"/>
        <end position="122"/>
    </location>
</feature>
<dbReference type="GO" id="GO:0005886">
    <property type="term" value="C:plasma membrane"/>
    <property type="evidence" value="ECO:0007669"/>
    <property type="project" value="UniProtKB-SubCell"/>
</dbReference>